<dbReference type="Gene3D" id="1.25.40.10">
    <property type="entry name" value="Tetratricopeptide repeat domain"/>
    <property type="match status" value="1"/>
</dbReference>
<protein>
    <recommendedName>
        <fullName evidence="2">GGDEF domain-containing protein</fullName>
    </recommendedName>
</protein>
<dbReference type="PANTHER" id="PTHR45138">
    <property type="entry name" value="REGULATORY COMPONENTS OF SENSORY TRANSDUCTION SYSTEM"/>
    <property type="match status" value="1"/>
</dbReference>
<comment type="caution">
    <text evidence="3">The sequence shown here is derived from an EMBL/GenBank/DDBJ whole genome shotgun (WGS) entry which is preliminary data.</text>
</comment>
<evidence type="ECO:0000313" key="3">
    <source>
        <dbReference type="EMBL" id="OCS91384.1"/>
    </source>
</evidence>
<sequence>MKRHTDVLFQKVNTHYEAQQYPQFFELIDSALLLAEQEGDMETVVDFTLKKAAAYFHFSDYEIAIQALKDLESSIDDQSDEARIRYMNLKAAVYGALNDLESCYRYLCDAKTLAEEQQSFEILMVIEANITHYFFEKARYDEALVHLERAFVICEQINYERKQPYVSLHARYISICVEQKKFEEAGARIAYIESYSNIEKQSYYKYFVKAVVVYECALQQYERAYIRLQKEMQRFAQNERMYDYFYEQFIDVAEHVEPLEQYIKTLETYYEYILEQQKQQQQQRAERIDMYFKVDHLEELTWLDALTQIKNRRYLQDRASDWLNEVTTPVAAIIFDADHFKKINDTYGHDVGDEVICLMAKCAAAFFDKHKALFVRYGGDEFLALCPIENEDKLILLLQTFQSMMHAQSYAKHETLQISIGATFHDERPYHLNQLIHEADKALYSVKQDGRHRFSIYASS</sequence>
<dbReference type="Gene3D" id="3.30.70.270">
    <property type="match status" value="1"/>
</dbReference>
<dbReference type="Proteomes" id="UP000093482">
    <property type="component" value="Unassembled WGS sequence"/>
</dbReference>
<dbReference type="RefSeq" id="WP_066463515.1">
    <property type="nucleotide sequence ID" value="NZ_MATO01000029.1"/>
</dbReference>
<dbReference type="PANTHER" id="PTHR45138:SF9">
    <property type="entry name" value="DIGUANYLATE CYCLASE DGCM-RELATED"/>
    <property type="match status" value="1"/>
</dbReference>
<dbReference type="CDD" id="cd01949">
    <property type="entry name" value="GGDEF"/>
    <property type="match status" value="1"/>
</dbReference>
<accession>A0A1C0YW87</accession>
<dbReference type="Pfam" id="PF00990">
    <property type="entry name" value="GGDEF"/>
    <property type="match status" value="1"/>
</dbReference>
<dbReference type="GO" id="GO:0052621">
    <property type="term" value="F:diguanylate cyclase activity"/>
    <property type="evidence" value="ECO:0007669"/>
    <property type="project" value="TreeGrafter"/>
</dbReference>
<dbReference type="AlphaFoldDB" id="A0A1C0YW87"/>
<organism evidence="3 4">
    <name type="scientific">Caryophanon latum</name>
    <dbReference type="NCBI Taxonomy" id="33977"/>
    <lineage>
        <taxon>Bacteria</taxon>
        <taxon>Bacillati</taxon>
        <taxon>Bacillota</taxon>
        <taxon>Bacilli</taxon>
        <taxon>Bacillales</taxon>
        <taxon>Caryophanaceae</taxon>
        <taxon>Caryophanon</taxon>
    </lineage>
</organism>
<dbReference type="SUPFAM" id="SSF55073">
    <property type="entry name" value="Nucleotide cyclase"/>
    <property type="match status" value="1"/>
</dbReference>
<keyword evidence="1" id="KW-0175">Coiled coil</keyword>
<dbReference type="InterPro" id="IPR029787">
    <property type="entry name" value="Nucleotide_cyclase"/>
</dbReference>
<feature type="domain" description="GGDEF" evidence="2">
    <location>
        <begin position="328"/>
        <end position="459"/>
    </location>
</feature>
<dbReference type="OrthoDB" id="9759607at2"/>
<dbReference type="InterPro" id="IPR050469">
    <property type="entry name" value="Diguanylate_Cyclase"/>
</dbReference>
<dbReference type="EMBL" id="MATO01000029">
    <property type="protein sequence ID" value="OCS91384.1"/>
    <property type="molecule type" value="Genomic_DNA"/>
</dbReference>
<evidence type="ECO:0000259" key="2">
    <source>
        <dbReference type="PROSITE" id="PS50887"/>
    </source>
</evidence>
<gene>
    <name evidence="3" type="ORF">A6K76_09405</name>
</gene>
<feature type="coiled-coil region" evidence="1">
    <location>
        <begin position="211"/>
        <end position="238"/>
    </location>
</feature>
<name>A0A1C0YW87_9BACL</name>
<evidence type="ECO:0000256" key="1">
    <source>
        <dbReference type="SAM" id="Coils"/>
    </source>
</evidence>
<dbReference type="InterPro" id="IPR043128">
    <property type="entry name" value="Rev_trsase/Diguanyl_cyclase"/>
</dbReference>
<dbReference type="InterPro" id="IPR000160">
    <property type="entry name" value="GGDEF_dom"/>
</dbReference>
<reference evidence="3 4" key="1">
    <citation type="submission" date="2016-07" db="EMBL/GenBank/DDBJ databases">
        <title>Caryophanon latum genome sequencing.</title>
        <authorList>
            <person name="Verma A."/>
            <person name="Pal Y."/>
            <person name="Krishnamurthi S."/>
        </authorList>
    </citation>
    <scope>NUCLEOTIDE SEQUENCE [LARGE SCALE GENOMIC DNA]</scope>
    <source>
        <strain evidence="3 4">DSM 14151</strain>
    </source>
</reference>
<proteinExistence type="predicted"/>
<dbReference type="InterPro" id="IPR011990">
    <property type="entry name" value="TPR-like_helical_dom_sf"/>
</dbReference>
<keyword evidence="4" id="KW-1185">Reference proteome</keyword>
<dbReference type="PROSITE" id="PS50887">
    <property type="entry name" value="GGDEF"/>
    <property type="match status" value="1"/>
</dbReference>
<evidence type="ECO:0000313" key="4">
    <source>
        <dbReference type="Proteomes" id="UP000093482"/>
    </source>
</evidence>
<dbReference type="SMART" id="SM00267">
    <property type="entry name" value="GGDEF"/>
    <property type="match status" value="1"/>
</dbReference>
<dbReference type="NCBIfam" id="TIGR00254">
    <property type="entry name" value="GGDEF"/>
    <property type="match status" value="1"/>
</dbReference>